<keyword evidence="12" id="KW-1185">Reference proteome</keyword>
<evidence type="ECO:0000256" key="7">
    <source>
        <dbReference type="ARBA" id="ARBA00023136"/>
    </source>
</evidence>
<evidence type="ECO:0000256" key="8">
    <source>
        <dbReference type="SAM" id="Phobius"/>
    </source>
</evidence>
<dbReference type="InterPro" id="IPR036259">
    <property type="entry name" value="MFS_trans_sf"/>
</dbReference>
<feature type="signal peptide" evidence="9">
    <location>
        <begin position="1"/>
        <end position="22"/>
    </location>
</feature>
<protein>
    <recommendedName>
        <fullName evidence="10">Major facilitator superfamily (MFS) profile domain-containing protein</fullName>
    </recommendedName>
</protein>
<keyword evidence="5 8" id="KW-0812">Transmembrane</keyword>
<organism evidence="11 12">
    <name type="scientific">Parthenolecanium corni</name>
    <dbReference type="NCBI Taxonomy" id="536013"/>
    <lineage>
        <taxon>Eukaryota</taxon>
        <taxon>Metazoa</taxon>
        <taxon>Ecdysozoa</taxon>
        <taxon>Arthropoda</taxon>
        <taxon>Hexapoda</taxon>
        <taxon>Insecta</taxon>
        <taxon>Pterygota</taxon>
        <taxon>Neoptera</taxon>
        <taxon>Paraneoptera</taxon>
        <taxon>Hemiptera</taxon>
        <taxon>Sternorrhyncha</taxon>
        <taxon>Coccoidea</taxon>
        <taxon>Coccidae</taxon>
        <taxon>Parthenolecanium</taxon>
    </lineage>
</organism>
<dbReference type="SUPFAM" id="SSF103473">
    <property type="entry name" value="MFS general substrate transporter"/>
    <property type="match status" value="1"/>
</dbReference>
<proteinExistence type="predicted"/>
<dbReference type="EMBL" id="JBBCAQ010000032">
    <property type="protein sequence ID" value="KAK7584338.1"/>
    <property type="molecule type" value="Genomic_DNA"/>
</dbReference>
<dbReference type="Gene3D" id="1.20.1250.20">
    <property type="entry name" value="MFS general substrate transporter like domains"/>
    <property type="match status" value="1"/>
</dbReference>
<evidence type="ECO:0000256" key="2">
    <source>
        <dbReference type="ARBA" id="ARBA00022448"/>
    </source>
</evidence>
<evidence type="ECO:0000256" key="3">
    <source>
        <dbReference type="ARBA" id="ARBA00022475"/>
    </source>
</evidence>
<reference evidence="11 12" key="1">
    <citation type="submission" date="2024-03" db="EMBL/GenBank/DDBJ databases">
        <title>Adaptation during the transition from Ophiocordyceps entomopathogen to insect associate is accompanied by gene loss and intensified selection.</title>
        <authorList>
            <person name="Ward C.M."/>
            <person name="Onetto C.A."/>
            <person name="Borneman A.R."/>
        </authorList>
    </citation>
    <scope>NUCLEOTIDE SEQUENCE [LARGE SCALE GENOMIC DNA]</scope>
    <source>
        <strain evidence="11">AWRI1</strain>
        <tissue evidence="11">Single Adult Female</tissue>
    </source>
</reference>
<dbReference type="InterPro" id="IPR020846">
    <property type="entry name" value="MFS_dom"/>
</dbReference>
<feature type="transmembrane region" description="Helical" evidence="8">
    <location>
        <begin position="382"/>
        <end position="402"/>
    </location>
</feature>
<comment type="subcellular location">
    <subcellularLocation>
        <location evidence="1">Cell membrane</location>
        <topology evidence="1">Multi-pass membrane protein</topology>
    </subcellularLocation>
</comment>
<evidence type="ECO:0000256" key="5">
    <source>
        <dbReference type="ARBA" id="ARBA00022692"/>
    </source>
</evidence>
<evidence type="ECO:0000256" key="1">
    <source>
        <dbReference type="ARBA" id="ARBA00004651"/>
    </source>
</evidence>
<feature type="transmembrane region" description="Helical" evidence="8">
    <location>
        <begin position="408"/>
        <end position="433"/>
    </location>
</feature>
<evidence type="ECO:0000259" key="10">
    <source>
        <dbReference type="PROSITE" id="PS50850"/>
    </source>
</evidence>
<dbReference type="PROSITE" id="PS50850">
    <property type="entry name" value="MFS"/>
    <property type="match status" value="1"/>
</dbReference>
<feature type="transmembrane region" description="Helical" evidence="8">
    <location>
        <begin position="345"/>
        <end position="370"/>
    </location>
</feature>
<dbReference type="Pfam" id="PF00083">
    <property type="entry name" value="Sugar_tr"/>
    <property type="match status" value="1"/>
</dbReference>
<dbReference type="PANTHER" id="PTHR48021">
    <property type="match status" value="1"/>
</dbReference>
<dbReference type="GO" id="GO:0005886">
    <property type="term" value="C:plasma membrane"/>
    <property type="evidence" value="ECO:0007669"/>
    <property type="project" value="UniProtKB-SubCell"/>
</dbReference>
<dbReference type="InterPro" id="IPR050549">
    <property type="entry name" value="MFS_Trehalose_Transporter"/>
</dbReference>
<evidence type="ECO:0000256" key="4">
    <source>
        <dbReference type="ARBA" id="ARBA00022597"/>
    </source>
</evidence>
<dbReference type="AlphaFoldDB" id="A0AAN9TDJ2"/>
<comment type="caution">
    <text evidence="11">The sequence shown here is derived from an EMBL/GenBank/DDBJ whole genome shotgun (WGS) entry which is preliminary data.</text>
</comment>
<keyword evidence="7 8" id="KW-0472">Membrane</keyword>
<dbReference type="PRINTS" id="PR00171">
    <property type="entry name" value="SUGRTRNSPORT"/>
</dbReference>
<feature type="domain" description="Major facilitator superfamily (MFS) profile" evidence="10">
    <location>
        <begin position="1"/>
        <end position="437"/>
    </location>
</feature>
<keyword evidence="2" id="KW-0813">Transport</keyword>
<dbReference type="PANTHER" id="PTHR48021:SF1">
    <property type="entry name" value="GH07001P-RELATED"/>
    <property type="match status" value="1"/>
</dbReference>
<feature type="chain" id="PRO_5042941670" description="Major facilitator superfamily (MFS) profile domain-containing protein" evidence="9">
    <location>
        <begin position="23"/>
        <end position="468"/>
    </location>
</feature>
<feature type="transmembrane region" description="Helical" evidence="8">
    <location>
        <begin position="66"/>
        <end position="85"/>
    </location>
</feature>
<gene>
    <name evidence="11" type="ORF">V9T40_005301</name>
</gene>
<evidence type="ECO:0000313" key="11">
    <source>
        <dbReference type="EMBL" id="KAK7584338.1"/>
    </source>
</evidence>
<evidence type="ECO:0000313" key="12">
    <source>
        <dbReference type="Proteomes" id="UP001367676"/>
    </source>
</evidence>
<sequence length="468" mass="52190">MGTGCAGGWTAAAVPLLMNGLASDLGGIITVSEEEASWITSLLNLGSLVGSLPAGQLSYQFGRRKFLLYLGVLMIFAWLLIIYNFNNVGLIYLGRFICGFVAGAVCITLAMYTNEVCSDPIRGRSGCFYDMMQVFGILFVYIVTASFSLYWASNLCMLIPTIFLCTFYWMPESPLCLVKQRRQLEAIDSIRWFHGEDCDVEKQLARINMALLEGKENELYYNDEPSYYWTSTLQFFRGLSKNTIRSFLLILFLFIIQRSCGAPIVVYYTVDIFDAAHSSVSSTAATVYTGVAQLIFTSLSFSFIDTLGRRILLIFSFGTMIASLLVFIVYIHFASLGNDLVASFGWIPVLSISVFVGIFRLGVGPIPWFMCAELIPTEAQRWALPAILFTAWGVAFLCSKTYLAAVDIFGFTNVFTFFIIVCSFGLLETIFLLPETKNKSRVQIQQDLGSEPSKLNTLITKPVIIIEN</sequence>
<name>A0AAN9TDJ2_9HEMI</name>
<accession>A0AAN9TDJ2</accession>
<feature type="transmembrane region" description="Helical" evidence="8">
    <location>
        <begin position="311"/>
        <end position="333"/>
    </location>
</feature>
<dbReference type="GO" id="GO:0022857">
    <property type="term" value="F:transmembrane transporter activity"/>
    <property type="evidence" value="ECO:0007669"/>
    <property type="project" value="InterPro"/>
</dbReference>
<feature type="transmembrane region" description="Helical" evidence="8">
    <location>
        <begin position="149"/>
        <end position="170"/>
    </location>
</feature>
<feature type="transmembrane region" description="Helical" evidence="8">
    <location>
        <begin position="247"/>
        <end position="270"/>
    </location>
</feature>
<keyword evidence="3" id="KW-1003">Cell membrane</keyword>
<evidence type="ECO:0000256" key="6">
    <source>
        <dbReference type="ARBA" id="ARBA00022989"/>
    </source>
</evidence>
<keyword evidence="9" id="KW-0732">Signal</keyword>
<keyword evidence="6 8" id="KW-1133">Transmembrane helix</keyword>
<feature type="transmembrane region" description="Helical" evidence="8">
    <location>
        <begin position="282"/>
        <end position="304"/>
    </location>
</feature>
<dbReference type="InterPro" id="IPR005828">
    <property type="entry name" value="MFS_sugar_transport-like"/>
</dbReference>
<dbReference type="InterPro" id="IPR003663">
    <property type="entry name" value="Sugar/inositol_transpt"/>
</dbReference>
<dbReference type="FunFam" id="1.20.1250.20:FF:000218">
    <property type="entry name" value="facilitated trehalose transporter Tret1"/>
    <property type="match status" value="1"/>
</dbReference>
<evidence type="ECO:0000256" key="9">
    <source>
        <dbReference type="SAM" id="SignalP"/>
    </source>
</evidence>
<keyword evidence="4" id="KW-0762">Sugar transport</keyword>
<dbReference type="Proteomes" id="UP001367676">
    <property type="component" value="Unassembled WGS sequence"/>
</dbReference>
<feature type="transmembrane region" description="Helical" evidence="8">
    <location>
        <begin position="91"/>
        <end position="114"/>
    </location>
</feature>